<dbReference type="PANTHER" id="PTHR43649:SF33">
    <property type="entry name" value="POLYGALACTURONAN_RHAMNOGALACTURONAN-BINDING PROTEIN YTCQ"/>
    <property type="match status" value="1"/>
</dbReference>
<dbReference type="InterPro" id="IPR006059">
    <property type="entry name" value="SBP"/>
</dbReference>
<accession>A0ABY1JZL2</accession>
<dbReference type="Pfam" id="PF01547">
    <property type="entry name" value="SBP_bac_1"/>
    <property type="match status" value="1"/>
</dbReference>
<organism evidence="8 9">
    <name type="scientific">Paenibacillus macquariensis</name>
    <dbReference type="NCBI Taxonomy" id="948756"/>
    <lineage>
        <taxon>Bacteria</taxon>
        <taxon>Bacillati</taxon>
        <taxon>Bacillota</taxon>
        <taxon>Bacilli</taxon>
        <taxon>Bacillales</taxon>
        <taxon>Paenibacillaceae</taxon>
        <taxon>Paenibacillus</taxon>
    </lineage>
</organism>
<proteinExistence type="inferred from homology"/>
<protein>
    <submittedName>
        <fullName evidence="8">Carbohydrate ABC transporter substrate-binding protein, CUT1 family</fullName>
    </submittedName>
</protein>
<keyword evidence="2" id="KW-0813">Transport</keyword>
<name>A0ABY1JZL2_9BACL</name>
<keyword evidence="4" id="KW-0732">Signal</keyword>
<dbReference type="Gene3D" id="3.40.190.10">
    <property type="entry name" value="Periplasmic binding protein-like II"/>
    <property type="match status" value="1"/>
</dbReference>
<evidence type="ECO:0000256" key="4">
    <source>
        <dbReference type="ARBA" id="ARBA00022729"/>
    </source>
</evidence>
<dbReference type="NCBIfam" id="TIGR03850">
    <property type="entry name" value="bind_CPR_0540"/>
    <property type="match status" value="1"/>
</dbReference>
<keyword evidence="5" id="KW-0472">Membrane</keyword>
<dbReference type="InterPro" id="IPR050490">
    <property type="entry name" value="Bact_solute-bd_prot1"/>
</dbReference>
<reference evidence="8 9" key="1">
    <citation type="submission" date="2017-01" db="EMBL/GenBank/DDBJ databases">
        <authorList>
            <person name="Varghese N."/>
            <person name="Submissions S."/>
        </authorList>
    </citation>
    <scope>NUCLEOTIDE SEQUENCE [LARGE SCALE GENOMIC DNA]</scope>
    <source>
        <strain evidence="8 9">ATCC 23464</strain>
    </source>
</reference>
<evidence type="ECO:0000256" key="2">
    <source>
        <dbReference type="ARBA" id="ARBA00022448"/>
    </source>
</evidence>
<evidence type="ECO:0000313" key="9">
    <source>
        <dbReference type="Proteomes" id="UP000186666"/>
    </source>
</evidence>
<evidence type="ECO:0000256" key="5">
    <source>
        <dbReference type="ARBA" id="ARBA00023136"/>
    </source>
</evidence>
<sequence length="473" mass="53516">MKKFASLILLAVILILSFIGLSKDSISTNTVSPPSGTQALHDFKDKELNIAVFQGGYGREYWDEIVSEFESAYPGVKVNMTNSPRIGDVVRPQIVAGNPPDFLVVVDTEQSGLMTSLVKEKGLLDISDVFESKALDKDQLLKDMVLPGMLESTRFSPYQDGEIYLAPFNAGPMGLIYNKKLFRDKGWKLPETWDEFFALDEELKKEENYLVDTNGVKTKRALFTYQGIYPDYLEEIMYPSLANAAGINHLKKIFAYEPGSFKTRNVKKVLDTFAKLGTQGYLMEGTVDLNHTQSQTDMMLGKAIFIVNATWMENEMKNSPREEGFEFGMIPVPVFNKGDKRYILTSYEQFSIPLRAKNPELAKEFLKFLYTDQSVKLFAEKSNGVFALKDAKELSKPYLTPGVYEMFSAYDGATTILQDWKAIPKGSKIDIKTELFRNTMTPIMAGKMTTDQWMDSVEKSFTQIQSEMEANKH</sequence>
<evidence type="ECO:0000256" key="1">
    <source>
        <dbReference type="ARBA" id="ARBA00008520"/>
    </source>
</evidence>
<comment type="caution">
    <text evidence="8">The sequence shown here is derived from an EMBL/GenBank/DDBJ whole genome shotgun (WGS) entry which is preliminary data.</text>
</comment>
<keyword evidence="7" id="KW-0449">Lipoprotein</keyword>
<evidence type="ECO:0000256" key="7">
    <source>
        <dbReference type="ARBA" id="ARBA00023288"/>
    </source>
</evidence>
<keyword evidence="6" id="KW-0564">Palmitate</keyword>
<gene>
    <name evidence="8" type="ORF">SAMN05421578_10697</name>
</gene>
<evidence type="ECO:0000256" key="6">
    <source>
        <dbReference type="ARBA" id="ARBA00023139"/>
    </source>
</evidence>
<dbReference type="Proteomes" id="UP000186666">
    <property type="component" value="Unassembled WGS sequence"/>
</dbReference>
<dbReference type="PROSITE" id="PS01037">
    <property type="entry name" value="SBP_BACTERIAL_1"/>
    <property type="match status" value="1"/>
</dbReference>
<keyword evidence="3" id="KW-1003">Cell membrane</keyword>
<dbReference type="InterPro" id="IPR006061">
    <property type="entry name" value="SBP_1_CS"/>
</dbReference>
<dbReference type="InterPro" id="IPR022387">
    <property type="entry name" value="Bind_CPR0540"/>
</dbReference>
<dbReference type="PANTHER" id="PTHR43649">
    <property type="entry name" value="ARABINOSE-BINDING PROTEIN-RELATED"/>
    <property type="match status" value="1"/>
</dbReference>
<evidence type="ECO:0000256" key="3">
    <source>
        <dbReference type="ARBA" id="ARBA00022475"/>
    </source>
</evidence>
<evidence type="ECO:0000313" key="8">
    <source>
        <dbReference type="EMBL" id="SIR03653.1"/>
    </source>
</evidence>
<dbReference type="RefSeq" id="WP_068580208.1">
    <property type="nucleotide sequence ID" value="NZ_FTNK01000006.1"/>
</dbReference>
<dbReference type="SUPFAM" id="SSF53850">
    <property type="entry name" value="Periplasmic binding protein-like II"/>
    <property type="match status" value="1"/>
</dbReference>
<dbReference type="EMBL" id="FTNK01000006">
    <property type="protein sequence ID" value="SIR03653.1"/>
    <property type="molecule type" value="Genomic_DNA"/>
</dbReference>
<keyword evidence="9" id="KW-1185">Reference proteome</keyword>
<comment type="similarity">
    <text evidence="1">Belongs to the bacterial solute-binding protein 1 family.</text>
</comment>